<accession>G5JA36</accession>
<dbReference type="Proteomes" id="UP000003477">
    <property type="component" value="Unassembled WGS sequence"/>
</dbReference>
<dbReference type="PATRIC" id="fig|423471.3.peg.4026"/>
<dbReference type="InterPro" id="IPR032710">
    <property type="entry name" value="NTF2-like_dom_sf"/>
</dbReference>
<name>G5JA36_CROWT</name>
<protein>
    <recommendedName>
        <fullName evidence="1">Nuclear transport factor 2 domain-containing protein</fullName>
    </recommendedName>
</protein>
<sequence>MIGSSQKLNPLNLTEPVITRYFETLNKGDFPETAKLFAIDGVLQPPFESPISGPEAIANYLQQEAREMILSPLSEALETTETGHTQARIKGKVKTTLFTVNVAWIFILNNQKEIISVEVKLLASLEELVSLRR</sequence>
<comment type="caution">
    <text evidence="2">The sequence shown here is derived from an EMBL/GenBank/DDBJ whole genome shotgun (WGS) entry which is preliminary data.</text>
</comment>
<evidence type="ECO:0000313" key="3">
    <source>
        <dbReference type="Proteomes" id="UP000003477"/>
    </source>
</evidence>
<evidence type="ECO:0000259" key="1">
    <source>
        <dbReference type="Pfam" id="PF02136"/>
    </source>
</evidence>
<dbReference type="GeneID" id="88767745"/>
<gene>
    <name evidence="2" type="ORF">CWATWH0003_4299</name>
</gene>
<reference evidence="2 3" key="1">
    <citation type="journal article" date="2011" name="Front. Microbiol.">
        <title>Two Strains of Crocosphaera watsonii with Highly Conserved Genomes are Distinguished by Strain-Specific Features.</title>
        <authorList>
            <person name="Bench S.R."/>
            <person name="Ilikchyan I.N."/>
            <person name="Tripp H.J."/>
            <person name="Zehr J.P."/>
        </authorList>
    </citation>
    <scope>NUCLEOTIDE SEQUENCE [LARGE SCALE GENOMIC DNA]</scope>
    <source>
        <strain evidence="2 3">WH 0003</strain>
    </source>
</reference>
<dbReference type="InterPro" id="IPR002075">
    <property type="entry name" value="NTF2_dom"/>
</dbReference>
<evidence type="ECO:0000313" key="2">
    <source>
        <dbReference type="EMBL" id="EHJ10964.1"/>
    </source>
</evidence>
<proteinExistence type="predicted"/>
<dbReference type="SUPFAM" id="SSF54427">
    <property type="entry name" value="NTF2-like"/>
    <property type="match status" value="1"/>
</dbReference>
<dbReference type="AlphaFoldDB" id="G5JA36"/>
<dbReference type="EMBL" id="AESD01000650">
    <property type="protein sequence ID" value="EHJ10964.1"/>
    <property type="molecule type" value="Genomic_DNA"/>
</dbReference>
<feature type="domain" description="Nuclear transport factor 2" evidence="1">
    <location>
        <begin position="18"/>
        <end position="112"/>
    </location>
</feature>
<dbReference type="Pfam" id="PF02136">
    <property type="entry name" value="NTF2"/>
    <property type="match status" value="1"/>
</dbReference>
<organism evidence="2 3">
    <name type="scientific">Crocosphaera watsonii WH 0003</name>
    <dbReference type="NCBI Taxonomy" id="423471"/>
    <lineage>
        <taxon>Bacteria</taxon>
        <taxon>Bacillati</taxon>
        <taxon>Cyanobacteriota</taxon>
        <taxon>Cyanophyceae</taxon>
        <taxon>Oscillatoriophycideae</taxon>
        <taxon>Chroococcales</taxon>
        <taxon>Aphanothecaceae</taxon>
        <taxon>Crocosphaera</taxon>
    </lineage>
</organism>
<dbReference type="Gene3D" id="3.10.450.50">
    <property type="match status" value="1"/>
</dbReference>
<dbReference type="RefSeq" id="WP_007303878.1">
    <property type="nucleotide sequence ID" value="NZ_AESD01000650.1"/>
</dbReference>